<dbReference type="InterPro" id="IPR050111">
    <property type="entry name" value="C-type_lectin/snaclec_domain"/>
</dbReference>
<dbReference type="Proteomes" id="UP000267096">
    <property type="component" value="Unassembled WGS sequence"/>
</dbReference>
<protein>
    <submittedName>
        <fullName evidence="4">C-type lectin domain-containing protein</fullName>
    </submittedName>
</protein>
<reference evidence="2 3" key="2">
    <citation type="submission" date="2018-11" db="EMBL/GenBank/DDBJ databases">
        <authorList>
            <consortium name="Pathogen Informatics"/>
        </authorList>
    </citation>
    <scope>NUCLEOTIDE SEQUENCE [LARGE SCALE GENOMIC DNA]</scope>
</reference>
<organism evidence="4">
    <name type="scientific">Anisakis simplex</name>
    <name type="common">Herring worm</name>
    <dbReference type="NCBI Taxonomy" id="6269"/>
    <lineage>
        <taxon>Eukaryota</taxon>
        <taxon>Metazoa</taxon>
        <taxon>Ecdysozoa</taxon>
        <taxon>Nematoda</taxon>
        <taxon>Chromadorea</taxon>
        <taxon>Rhabditida</taxon>
        <taxon>Spirurina</taxon>
        <taxon>Ascaridomorpha</taxon>
        <taxon>Ascaridoidea</taxon>
        <taxon>Anisakidae</taxon>
        <taxon>Anisakis</taxon>
        <taxon>Anisakis simplex complex</taxon>
    </lineage>
</organism>
<dbReference type="EMBL" id="UYRR01032495">
    <property type="protein sequence ID" value="VDK55821.1"/>
    <property type="molecule type" value="Genomic_DNA"/>
</dbReference>
<reference evidence="4" key="1">
    <citation type="submission" date="2017-02" db="UniProtKB">
        <authorList>
            <consortium name="WormBaseParasite"/>
        </authorList>
    </citation>
    <scope>IDENTIFICATION</scope>
</reference>
<evidence type="ECO:0000313" key="3">
    <source>
        <dbReference type="Proteomes" id="UP000267096"/>
    </source>
</evidence>
<evidence type="ECO:0000313" key="2">
    <source>
        <dbReference type="EMBL" id="VDK55821.1"/>
    </source>
</evidence>
<dbReference type="CDD" id="cd00037">
    <property type="entry name" value="CLECT"/>
    <property type="match status" value="1"/>
</dbReference>
<name>A0A0M3K5P5_ANISI</name>
<keyword evidence="3" id="KW-1185">Reference proteome</keyword>
<dbReference type="InterPro" id="IPR016187">
    <property type="entry name" value="CTDL_fold"/>
</dbReference>
<dbReference type="Pfam" id="PF00059">
    <property type="entry name" value="Lectin_C"/>
    <property type="match status" value="1"/>
</dbReference>
<sequence>KCPANWSRFRNQCYIARTGGFTHHHSEIICAALRGRLVWFNRRNRQSFLDEIRFVDGLALAAGAKLYWIGLNKVGQNWIWTNGKVATLTNWRGSEPDGCCSSNVTCATAGYRGARGLWDDTGCQRAWSTDHGFVCKRPTRP</sequence>
<dbReference type="OrthoDB" id="5833759at2759"/>
<dbReference type="Gene3D" id="3.10.100.10">
    <property type="entry name" value="Mannose-Binding Protein A, subunit A"/>
    <property type="match status" value="1"/>
</dbReference>
<dbReference type="WBParaSite" id="ASIM_0001628601-mRNA-1">
    <property type="protein sequence ID" value="ASIM_0001628601-mRNA-1"/>
    <property type="gene ID" value="ASIM_0001628601"/>
</dbReference>
<dbReference type="PROSITE" id="PS50041">
    <property type="entry name" value="C_TYPE_LECTIN_2"/>
    <property type="match status" value="1"/>
</dbReference>
<dbReference type="AlphaFoldDB" id="A0A0M3K5P5"/>
<gene>
    <name evidence="2" type="ORF">ASIM_LOCUS15693</name>
</gene>
<dbReference type="InterPro" id="IPR001304">
    <property type="entry name" value="C-type_lectin-like"/>
</dbReference>
<evidence type="ECO:0000259" key="1">
    <source>
        <dbReference type="PROSITE" id="PS50041"/>
    </source>
</evidence>
<dbReference type="SUPFAM" id="SSF56436">
    <property type="entry name" value="C-type lectin-like"/>
    <property type="match status" value="1"/>
</dbReference>
<proteinExistence type="predicted"/>
<feature type="domain" description="C-type lectin" evidence="1">
    <location>
        <begin position="9"/>
        <end position="125"/>
    </location>
</feature>
<dbReference type="PANTHER" id="PTHR22803">
    <property type="entry name" value="MANNOSE, PHOSPHOLIPASE, LECTIN RECEPTOR RELATED"/>
    <property type="match status" value="1"/>
</dbReference>
<dbReference type="InterPro" id="IPR016186">
    <property type="entry name" value="C-type_lectin-like/link_sf"/>
</dbReference>
<evidence type="ECO:0000313" key="4">
    <source>
        <dbReference type="WBParaSite" id="ASIM_0001628601-mRNA-1"/>
    </source>
</evidence>
<accession>A0A0M3K5P5</accession>
<dbReference type="SMART" id="SM00034">
    <property type="entry name" value="CLECT"/>
    <property type="match status" value="1"/>
</dbReference>